<dbReference type="GO" id="GO:0004673">
    <property type="term" value="F:protein histidine kinase activity"/>
    <property type="evidence" value="ECO:0007669"/>
    <property type="project" value="UniProtKB-EC"/>
</dbReference>
<evidence type="ECO:0000259" key="10">
    <source>
        <dbReference type="PROSITE" id="PS50885"/>
    </source>
</evidence>
<evidence type="ECO:0000256" key="8">
    <source>
        <dbReference type="SAM" id="Phobius"/>
    </source>
</evidence>
<dbReference type="Proteomes" id="UP001143747">
    <property type="component" value="Unassembled WGS sequence"/>
</dbReference>
<dbReference type="PANTHER" id="PTHR44936">
    <property type="entry name" value="SENSOR PROTEIN CREC"/>
    <property type="match status" value="1"/>
</dbReference>
<evidence type="ECO:0000313" key="12">
    <source>
        <dbReference type="Proteomes" id="UP001143747"/>
    </source>
</evidence>
<comment type="caution">
    <text evidence="11">The sequence shown here is derived from an EMBL/GenBank/DDBJ whole genome shotgun (WGS) entry which is preliminary data.</text>
</comment>
<keyword evidence="12" id="KW-1185">Reference proteome</keyword>
<dbReference type="GO" id="GO:0005524">
    <property type="term" value="F:ATP binding"/>
    <property type="evidence" value="ECO:0007669"/>
    <property type="project" value="UniProtKB-KW"/>
</dbReference>
<evidence type="ECO:0000256" key="4">
    <source>
        <dbReference type="ARBA" id="ARBA00022679"/>
    </source>
</evidence>
<keyword evidence="6 11" id="KW-0418">Kinase</keyword>
<evidence type="ECO:0000259" key="9">
    <source>
        <dbReference type="PROSITE" id="PS50109"/>
    </source>
</evidence>
<feature type="transmembrane region" description="Helical" evidence="8">
    <location>
        <begin position="58"/>
        <end position="78"/>
    </location>
</feature>
<dbReference type="InterPro" id="IPR003660">
    <property type="entry name" value="HAMP_dom"/>
</dbReference>
<keyword evidence="8" id="KW-1133">Transmembrane helix</keyword>
<dbReference type="PANTHER" id="PTHR44936:SF10">
    <property type="entry name" value="SENSOR PROTEIN RSTB"/>
    <property type="match status" value="1"/>
</dbReference>
<keyword evidence="8" id="KW-0472">Membrane</keyword>
<feature type="domain" description="Histidine kinase" evidence="9">
    <location>
        <begin position="435"/>
        <end position="634"/>
    </location>
</feature>
<dbReference type="InterPro" id="IPR050980">
    <property type="entry name" value="2C_sensor_his_kinase"/>
</dbReference>
<keyword evidence="7" id="KW-0067">ATP-binding</keyword>
<accession>A0A9Q4PVU3</accession>
<proteinExistence type="predicted"/>
<reference evidence="11" key="1">
    <citation type="submission" date="2022-01" db="EMBL/GenBank/DDBJ databases">
        <title>Draft genome of Methanogenium marinum DSM 15558.</title>
        <authorList>
            <person name="Chen S.-C."/>
            <person name="You Y.-T."/>
        </authorList>
    </citation>
    <scope>NUCLEOTIDE SEQUENCE</scope>
    <source>
        <strain evidence="11">DSM 15558</strain>
    </source>
</reference>
<dbReference type="PROSITE" id="PS50109">
    <property type="entry name" value="HIS_KIN"/>
    <property type="match status" value="1"/>
</dbReference>
<feature type="transmembrane region" description="Helical" evidence="8">
    <location>
        <begin position="20"/>
        <end position="38"/>
    </location>
</feature>
<evidence type="ECO:0000256" key="1">
    <source>
        <dbReference type="ARBA" id="ARBA00000085"/>
    </source>
</evidence>
<dbReference type="Pfam" id="PF02518">
    <property type="entry name" value="HATPase_c"/>
    <property type="match status" value="1"/>
</dbReference>
<dbReference type="Gene3D" id="3.30.565.10">
    <property type="entry name" value="Histidine kinase-like ATPase, C-terminal domain"/>
    <property type="match status" value="1"/>
</dbReference>
<evidence type="ECO:0000256" key="7">
    <source>
        <dbReference type="ARBA" id="ARBA00022840"/>
    </source>
</evidence>
<dbReference type="InterPro" id="IPR036890">
    <property type="entry name" value="HATPase_C_sf"/>
</dbReference>
<dbReference type="InterPro" id="IPR005467">
    <property type="entry name" value="His_kinase_dom"/>
</dbReference>
<name>A0A9Q4PVU3_9EURY</name>
<dbReference type="GO" id="GO:0016020">
    <property type="term" value="C:membrane"/>
    <property type="evidence" value="ECO:0007669"/>
    <property type="project" value="InterPro"/>
</dbReference>
<comment type="catalytic activity">
    <reaction evidence="1">
        <text>ATP + protein L-histidine = ADP + protein N-phospho-L-histidine.</text>
        <dbReference type="EC" id="2.7.13.3"/>
    </reaction>
</comment>
<dbReference type="Gene3D" id="6.10.340.10">
    <property type="match status" value="1"/>
</dbReference>
<evidence type="ECO:0000256" key="3">
    <source>
        <dbReference type="ARBA" id="ARBA00022553"/>
    </source>
</evidence>
<dbReference type="RefSeq" id="WP_274925009.1">
    <property type="nucleotide sequence ID" value="NZ_JAKELO010000002.1"/>
</dbReference>
<protein>
    <recommendedName>
        <fullName evidence="2">histidine kinase</fullName>
        <ecNumber evidence="2">2.7.13.3</ecNumber>
    </recommendedName>
</protein>
<dbReference type="EC" id="2.7.13.3" evidence="2"/>
<keyword evidence="5" id="KW-0547">Nucleotide-binding</keyword>
<keyword evidence="4" id="KW-0808">Transferase</keyword>
<organism evidence="11 12">
    <name type="scientific">Methanogenium marinum</name>
    <dbReference type="NCBI Taxonomy" id="348610"/>
    <lineage>
        <taxon>Archaea</taxon>
        <taxon>Methanobacteriati</taxon>
        <taxon>Methanobacteriota</taxon>
        <taxon>Stenosarchaea group</taxon>
        <taxon>Methanomicrobia</taxon>
        <taxon>Methanomicrobiales</taxon>
        <taxon>Methanomicrobiaceae</taxon>
        <taxon>Methanogenium</taxon>
    </lineage>
</organism>
<feature type="transmembrane region" description="Helical" evidence="8">
    <location>
        <begin position="327"/>
        <end position="349"/>
    </location>
</feature>
<keyword evidence="3" id="KW-0597">Phosphoprotein</keyword>
<evidence type="ECO:0000256" key="2">
    <source>
        <dbReference type="ARBA" id="ARBA00012438"/>
    </source>
</evidence>
<feature type="domain" description="HAMP" evidence="10">
    <location>
        <begin position="347"/>
        <end position="399"/>
    </location>
</feature>
<sequence length="642" mass="71567">MEKKTVKKMINLSIGTKIMLIFFLIFTLLICTCSYYGFTTEKERLITSYSENIEQSETAIITAVTLVSQGTMVLSSIYDPSMNEALNQMEAAYAAAGSDPANMDLPLLGATIQENFSNDVHLYIIDQENVIIDTTDAGQMGVEISSYPAFSERLTTIRKGTMYVGDPWERSVLDPTLIRKYAYIPTSDHHYILGISLFNEQLADPRALFFSFGDVTYQLEEADNAIASVLVVDVNGVFVEKSPKEIENWYASQPYLSPDEITTTTARVLRTGEGIEKTFPDQERLVHIFLIDPDNGTIAPSETLYAAIVIYSTEDLSASLAKSLSQYILILICGLIFAAGVAYIVAYTLGRPVEMIAEDVDEIAQGNLAHEIRRTHGYELGRLEDSIRILVRRLGDDLTEIQTQKIALDTELKEKTEVEKRLRAANRKLSLLSTITRHDVLNQLAVLGMYCDLLEELTKQCPELSDHLTRMNETLKKIERQLTFARDCESMGLEDPRFQPLSDVVDNALSAIHAPYLQFTVQTGGAEICADPMLEKVFYNLFENAIRHGGEHLSAIEISFKGISGENGYIIVTDNGDGVATQKKDKIFQQGYGSNTGYGLFLVAEILAITGITIRECGTEREGACFEMEVPSTAWRLHPEDE</sequence>
<keyword evidence="8" id="KW-0812">Transmembrane</keyword>
<evidence type="ECO:0000256" key="6">
    <source>
        <dbReference type="ARBA" id="ARBA00022777"/>
    </source>
</evidence>
<dbReference type="EMBL" id="JAKELO010000002">
    <property type="protein sequence ID" value="MDE4908380.1"/>
    <property type="molecule type" value="Genomic_DNA"/>
</dbReference>
<evidence type="ECO:0000313" key="11">
    <source>
        <dbReference type="EMBL" id="MDE4908380.1"/>
    </source>
</evidence>
<gene>
    <name evidence="11" type="ORF">L0665_07115</name>
</gene>
<evidence type="ECO:0000256" key="5">
    <source>
        <dbReference type="ARBA" id="ARBA00022741"/>
    </source>
</evidence>
<dbReference type="PROSITE" id="PS50885">
    <property type="entry name" value="HAMP"/>
    <property type="match status" value="1"/>
</dbReference>
<dbReference type="AlphaFoldDB" id="A0A9Q4PVU3"/>
<dbReference type="GO" id="GO:0007165">
    <property type="term" value="P:signal transduction"/>
    <property type="evidence" value="ECO:0007669"/>
    <property type="project" value="InterPro"/>
</dbReference>
<dbReference type="SMART" id="SM00387">
    <property type="entry name" value="HATPase_c"/>
    <property type="match status" value="1"/>
</dbReference>
<dbReference type="InterPro" id="IPR003594">
    <property type="entry name" value="HATPase_dom"/>
</dbReference>
<dbReference type="SUPFAM" id="SSF55874">
    <property type="entry name" value="ATPase domain of HSP90 chaperone/DNA topoisomerase II/histidine kinase"/>
    <property type="match status" value="1"/>
</dbReference>